<feature type="region of interest" description="Disordered" evidence="1">
    <location>
        <begin position="86"/>
        <end position="127"/>
    </location>
</feature>
<evidence type="ECO:0000256" key="2">
    <source>
        <dbReference type="SAM" id="Phobius"/>
    </source>
</evidence>
<feature type="compositionally biased region" description="Basic and acidic residues" evidence="1">
    <location>
        <begin position="86"/>
        <end position="114"/>
    </location>
</feature>
<gene>
    <name evidence="3" type="ORF">CGSMWGv55152_06303</name>
</gene>
<dbReference type="Gene3D" id="1.20.1270.90">
    <property type="entry name" value="AF1782-like"/>
    <property type="match status" value="1"/>
</dbReference>
<sequence length="409" mass="43241">MKNLQAAKSKLSDSYKTDPSKLKSEADNDGDFTKSPEYQNAQAKGDDESKKALEDYKKALDEANTVLGDKNATQAQVDDALKKLQDAKSKLSDGYKTDTTKLKAEADKDSDFTKTPEYQNAEGSPEADAYKRALDEANRILADKNATQAQVDEALKKLQDAKKKLADSHKTDKSDLNTEAGNDPDFRKSIPFIIGKAADLAEYQQALNDANSVINDPNATQDQVDQALRRLRAAKQKLIDSYNRLINSGSGVGSGSDHDFGTDTDVNTGVGVNDSNTTSVNNVADKSALQAEVDQALGDVSANANGVVADSSLVSEFNAALNYARSVLADANATQGQVDSALARLRAARAALRAGMLAARNSAGMNLKRGDVSGVNTGASSSVFAALAAVFAGLGVAGAASKRRKHSAR</sequence>
<accession>I4LPL6</accession>
<comment type="caution">
    <text evidence="3">The sequence shown here is derived from an EMBL/GenBank/DDBJ whole genome shotgun (WGS) entry which is preliminary data.</text>
</comment>
<evidence type="ECO:0000313" key="3">
    <source>
        <dbReference type="EMBL" id="EIK78906.1"/>
    </source>
</evidence>
<dbReference type="PATRIC" id="fig|698955.3.peg.1229"/>
<organism evidence="3 4">
    <name type="scientific">Gardnerella vaginalis 55152</name>
    <dbReference type="NCBI Taxonomy" id="698955"/>
    <lineage>
        <taxon>Bacteria</taxon>
        <taxon>Bacillati</taxon>
        <taxon>Actinomycetota</taxon>
        <taxon>Actinomycetes</taxon>
        <taxon>Bifidobacteriales</taxon>
        <taxon>Bifidobacteriaceae</taxon>
        <taxon>Gardnerella</taxon>
    </lineage>
</organism>
<feature type="region of interest" description="Disordered" evidence="1">
    <location>
        <begin position="1"/>
        <end position="50"/>
    </location>
</feature>
<keyword evidence="2" id="KW-1133">Transmembrane helix</keyword>
<proteinExistence type="predicted"/>
<dbReference type="SUPFAM" id="SSF46997">
    <property type="entry name" value="Bacterial immunoglobulin/albumin-binding domains"/>
    <property type="match status" value="1"/>
</dbReference>
<dbReference type="Gene3D" id="1.20.1270.70">
    <property type="entry name" value="Designed single chain three-helix bundle"/>
    <property type="match status" value="1"/>
</dbReference>
<dbReference type="AlphaFoldDB" id="I4LPL6"/>
<evidence type="ECO:0000313" key="4">
    <source>
        <dbReference type="Proteomes" id="UP000005936"/>
    </source>
</evidence>
<dbReference type="InterPro" id="IPR009063">
    <property type="entry name" value="Ig/albumin-bd_sf"/>
</dbReference>
<dbReference type="Proteomes" id="UP000005936">
    <property type="component" value="Unassembled WGS sequence"/>
</dbReference>
<protein>
    <recommendedName>
        <fullName evidence="5">Sugar-binding domain protein</fullName>
    </recommendedName>
</protein>
<evidence type="ECO:0000256" key="1">
    <source>
        <dbReference type="SAM" id="MobiDB-lite"/>
    </source>
</evidence>
<keyword evidence="2" id="KW-0472">Membrane</keyword>
<feature type="compositionally biased region" description="Basic and acidic residues" evidence="1">
    <location>
        <begin position="165"/>
        <end position="176"/>
    </location>
</feature>
<keyword evidence="2" id="KW-0812">Transmembrane</keyword>
<reference evidence="3 4" key="1">
    <citation type="journal article" date="2012" name="J. Bacteriol.">
        <title>Comparative Genomic Analyses of 17 Clinical Isolates of Gardnerella vaginalis Provide Evidence of Multiple Genetically Isolated Clades Consistent with Subspeciation into Genovars.</title>
        <authorList>
            <person name="Ahmed A."/>
            <person name="Earl J."/>
            <person name="Retchless A."/>
            <person name="Hillier S."/>
            <person name="Rabe L."/>
            <person name="Cherpes T."/>
            <person name="Powell E."/>
            <person name="Janto B."/>
            <person name="Eutsey R."/>
            <person name="Hiller N.L."/>
            <person name="Boissy R."/>
            <person name="Dahlgreen M."/>
            <person name="Hall B."/>
            <person name="Costerton J."/>
            <person name="Post J.C."/>
            <person name="Hu F."/>
            <person name="Ehrlich G."/>
        </authorList>
    </citation>
    <scope>NUCLEOTIDE SEQUENCE [LARGE SCALE GENOMIC DNA]</scope>
    <source>
        <strain evidence="3 4">55152</strain>
    </source>
</reference>
<feature type="region of interest" description="Disordered" evidence="1">
    <location>
        <begin position="165"/>
        <end position="184"/>
    </location>
</feature>
<feature type="transmembrane region" description="Helical" evidence="2">
    <location>
        <begin position="383"/>
        <end position="400"/>
    </location>
</feature>
<name>I4LPL6_GARVA</name>
<feature type="compositionally biased region" description="Basic and acidic residues" evidence="1">
    <location>
        <begin position="10"/>
        <end position="34"/>
    </location>
</feature>
<evidence type="ECO:0008006" key="5">
    <source>
        <dbReference type="Google" id="ProtNLM"/>
    </source>
</evidence>
<dbReference type="EMBL" id="ADEQ01000024">
    <property type="protein sequence ID" value="EIK78906.1"/>
    <property type="molecule type" value="Genomic_DNA"/>
</dbReference>
<dbReference type="Gene3D" id="1.20.5.420">
    <property type="entry name" value="Immunoglobulin FC, subunit C"/>
    <property type="match status" value="2"/>
</dbReference>
<dbReference type="Pfam" id="PF07554">
    <property type="entry name" value="FIVAR"/>
    <property type="match status" value="4"/>
</dbReference>